<feature type="transmembrane region" description="Helical" evidence="1">
    <location>
        <begin position="171"/>
        <end position="192"/>
    </location>
</feature>
<evidence type="ECO:0000259" key="2">
    <source>
        <dbReference type="SMART" id="SM00388"/>
    </source>
</evidence>
<dbReference type="AlphaFoldDB" id="A0A1G1Z1X9"/>
<gene>
    <name evidence="3" type="ORF">A3D47_02760</name>
</gene>
<dbReference type="CDD" id="cd00082">
    <property type="entry name" value="HisKA"/>
    <property type="match status" value="1"/>
</dbReference>
<keyword evidence="1" id="KW-0472">Membrane</keyword>
<protein>
    <recommendedName>
        <fullName evidence="2">Signal transduction histidine kinase dimerisation/phosphoacceptor domain-containing protein</fullName>
    </recommendedName>
</protein>
<keyword evidence="1" id="KW-0812">Transmembrane</keyword>
<dbReference type="Proteomes" id="UP000178651">
    <property type="component" value="Unassembled WGS sequence"/>
</dbReference>
<keyword evidence="1" id="KW-1133">Transmembrane helix</keyword>
<dbReference type="Pfam" id="PF16927">
    <property type="entry name" value="HisKA_7TM"/>
    <property type="match status" value="1"/>
</dbReference>
<feature type="transmembrane region" description="Helical" evidence="1">
    <location>
        <begin position="6"/>
        <end position="24"/>
    </location>
</feature>
<accession>A0A1G1Z1X9</accession>
<dbReference type="EMBL" id="MHIU01000009">
    <property type="protein sequence ID" value="OGY58016.1"/>
    <property type="molecule type" value="Genomic_DNA"/>
</dbReference>
<dbReference type="Pfam" id="PF00512">
    <property type="entry name" value="HisKA"/>
    <property type="match status" value="1"/>
</dbReference>
<evidence type="ECO:0000313" key="3">
    <source>
        <dbReference type="EMBL" id="OGY58016.1"/>
    </source>
</evidence>
<evidence type="ECO:0000256" key="1">
    <source>
        <dbReference type="SAM" id="Phobius"/>
    </source>
</evidence>
<feature type="transmembrane region" description="Helical" evidence="1">
    <location>
        <begin position="36"/>
        <end position="55"/>
    </location>
</feature>
<feature type="transmembrane region" description="Helical" evidence="1">
    <location>
        <begin position="67"/>
        <end position="86"/>
    </location>
</feature>
<dbReference type="InterPro" id="IPR031621">
    <property type="entry name" value="HisKA_7TM"/>
</dbReference>
<feature type="transmembrane region" description="Helical" evidence="1">
    <location>
        <begin position="133"/>
        <end position="151"/>
    </location>
</feature>
<evidence type="ECO:0000313" key="4">
    <source>
        <dbReference type="Proteomes" id="UP000178651"/>
    </source>
</evidence>
<comment type="caution">
    <text evidence="3">The sequence shown here is derived from an EMBL/GenBank/DDBJ whole genome shotgun (WGS) entry which is preliminary data.</text>
</comment>
<name>A0A1G1Z1X9_9BACT</name>
<dbReference type="SUPFAM" id="SSF47384">
    <property type="entry name" value="Homodimeric domain of signal transducing histidine kinase"/>
    <property type="match status" value="1"/>
</dbReference>
<reference evidence="3 4" key="1">
    <citation type="journal article" date="2016" name="Nat. Commun.">
        <title>Thousands of microbial genomes shed light on interconnected biogeochemical processes in an aquifer system.</title>
        <authorList>
            <person name="Anantharaman K."/>
            <person name="Brown C.T."/>
            <person name="Hug L.A."/>
            <person name="Sharon I."/>
            <person name="Castelle C.J."/>
            <person name="Probst A.J."/>
            <person name="Thomas B.C."/>
            <person name="Singh A."/>
            <person name="Wilkins M.J."/>
            <person name="Karaoz U."/>
            <person name="Brodie E.L."/>
            <person name="Williams K.H."/>
            <person name="Hubbard S.S."/>
            <person name="Banfield J.F."/>
        </authorList>
    </citation>
    <scope>NUCLEOTIDE SEQUENCE [LARGE SCALE GENOMIC DNA]</scope>
</reference>
<dbReference type="Gene3D" id="1.10.287.130">
    <property type="match status" value="1"/>
</dbReference>
<organism evidence="3 4">
    <name type="scientific">Candidatus Colwellbacteria bacterium RIFCSPHIGHO2_02_FULL_43_15</name>
    <dbReference type="NCBI Taxonomy" id="1797686"/>
    <lineage>
        <taxon>Bacteria</taxon>
        <taxon>Candidatus Colwelliibacteriota</taxon>
    </lineage>
</organism>
<feature type="domain" description="Signal transduction histidine kinase dimerisation/phosphoacceptor" evidence="2">
    <location>
        <begin position="330"/>
        <end position="396"/>
    </location>
</feature>
<feature type="transmembrane region" description="Helical" evidence="1">
    <location>
        <begin position="198"/>
        <end position="218"/>
    </location>
</feature>
<dbReference type="SMART" id="SM00388">
    <property type="entry name" value="HisKA"/>
    <property type="match status" value="1"/>
</dbReference>
<dbReference type="InterPro" id="IPR003661">
    <property type="entry name" value="HisK_dim/P_dom"/>
</dbReference>
<feature type="transmembrane region" description="Helical" evidence="1">
    <location>
        <begin position="98"/>
        <end position="121"/>
    </location>
</feature>
<feature type="transmembrane region" description="Helical" evidence="1">
    <location>
        <begin position="255"/>
        <end position="276"/>
    </location>
</feature>
<sequence length="401" mass="44984">MPISSVALLLTIILTSLLGGIVYYKAPRNRSTTIFFLLAIAASLWATPLFVYGFVKDIELSIVLSKASHFMAVITGLFVLDFSIFFNKEKERLSPFLVLSHAAILVFLSVAMFGDFLVASISESREYITYGPWYPVYTAIVIGLFGSSIAIQYRKHSQEKDMVRRMQLRYIFFGISITAVLAMIPNLFLELYSGSLAYYWLGPIFLLIFVATTAIAVLKHHLFNVKVIATELLTFSIWAFLLIRLFLAVSGLEVVINGILLLAVVISGTILIRSVLDEVREREDLEKTSTSLADLKGNLEKKIVEQTAGVKKAYEVERNARIELEELYKGKDKFILATQHHLRTPLTIIRGYLDNLRSSAGLPPEAKLVFDRMSGLTEVVSESINELLRTTEIKVNKKDGP</sequence>
<proteinExistence type="predicted"/>
<dbReference type="GO" id="GO:0000155">
    <property type="term" value="F:phosphorelay sensor kinase activity"/>
    <property type="evidence" value="ECO:0007669"/>
    <property type="project" value="InterPro"/>
</dbReference>
<feature type="transmembrane region" description="Helical" evidence="1">
    <location>
        <begin position="230"/>
        <end position="249"/>
    </location>
</feature>
<dbReference type="InterPro" id="IPR036097">
    <property type="entry name" value="HisK_dim/P_sf"/>
</dbReference>